<reference evidence="7 8" key="1">
    <citation type="submission" date="2015-07" db="EMBL/GenBank/DDBJ databases">
        <title>Emmonsia species relationships and genome sequence.</title>
        <authorList>
            <consortium name="The Broad Institute Genomics Platform"/>
            <person name="Cuomo C.A."/>
            <person name="Munoz J.F."/>
            <person name="Imamovic A."/>
            <person name="Priest M.E."/>
            <person name="Young S."/>
            <person name="Clay O.K."/>
            <person name="McEwen J.G."/>
        </authorList>
    </citation>
    <scope>NUCLEOTIDE SEQUENCE [LARGE SCALE GENOMIC DNA]</scope>
    <source>
        <strain evidence="7 8">UAMH 9510</strain>
    </source>
</reference>
<dbReference type="PANTHER" id="PTHR47657">
    <property type="entry name" value="STEROL REGULATORY ELEMENT-BINDING PROTEIN ECM22"/>
    <property type="match status" value="1"/>
</dbReference>
<dbReference type="InterPro" id="IPR052400">
    <property type="entry name" value="Zn2-C6_fungal_TF"/>
</dbReference>
<dbReference type="EMBL" id="LGRN01000022">
    <property type="protein sequence ID" value="OJD18900.1"/>
    <property type="molecule type" value="Genomic_DNA"/>
</dbReference>
<dbReference type="CDD" id="cd00067">
    <property type="entry name" value="GAL4"/>
    <property type="match status" value="1"/>
</dbReference>
<dbReference type="VEuPathDB" id="FungiDB:AJ78_01084"/>
<evidence type="ECO:0000256" key="4">
    <source>
        <dbReference type="ARBA" id="ARBA00023242"/>
    </source>
</evidence>
<dbReference type="AlphaFoldDB" id="A0A1J9QSQ1"/>
<dbReference type="PANTHER" id="PTHR47657:SF7">
    <property type="entry name" value="STEROL REGULATORY ELEMENT-BINDING PROTEIN ECM22"/>
    <property type="match status" value="1"/>
</dbReference>
<evidence type="ECO:0000256" key="2">
    <source>
        <dbReference type="ARBA" id="ARBA00023125"/>
    </source>
</evidence>
<dbReference type="InterPro" id="IPR036864">
    <property type="entry name" value="Zn2-C6_fun-type_DNA-bd_sf"/>
</dbReference>
<evidence type="ECO:0000313" key="7">
    <source>
        <dbReference type="EMBL" id="OJD18900.1"/>
    </source>
</evidence>
<dbReference type="GO" id="GO:0003677">
    <property type="term" value="F:DNA binding"/>
    <property type="evidence" value="ECO:0007669"/>
    <property type="project" value="UniProtKB-KW"/>
</dbReference>
<sequence>MEANVRKRGSHKKSRWGCTGCKRRRVKCDEQKPVCANCRLRNLQCGYPSTQTAVAHAYIATSRENSLLEPAASSANSKRQTEGGLLSPSSSSASAYNSPAARQALLWMAKALPISGISNPSPLTFSSTPTSNRLLELELLHRWSTRTWQAICTSPGCDVVLLNGVPRISMRNSYLLNSVFALCALDIAKNDPDPSNNSTILTKDKYRYRSAALEYANRANVAFRETLSKTHTNIPPKKLSAFLFFASFAAILNLTFPSPKYQTSALDTLGTSMRVYVGSNYIGSTHLDWLNRASCSLTRVVKYFLPPFPDEIMHKLDIDTRLAISRLMSLSKLVRVLVRLPEESGGNFITDMPGINNQVNNSSNNNMLLACEIPAYKLTIDQVKYTFMNDATDTPFKAMFFTILALGGRELTAAVQEREPLALFIMLFWAVLIHRSRKSNVMWWVGEIGKNIVDEISDVLVTSPFVRLYGVGETIRWARKEVGLESESDLSPSSLSFLLLLKRRCGRGGGVLPAQHLNVVEE</sequence>
<evidence type="ECO:0000313" key="8">
    <source>
        <dbReference type="Proteomes" id="UP000182235"/>
    </source>
</evidence>
<gene>
    <name evidence="7" type="ORF">AJ78_01084</name>
</gene>
<keyword evidence="4" id="KW-0539">Nucleus</keyword>
<dbReference type="SUPFAM" id="SSF57701">
    <property type="entry name" value="Zn2/Cys6 DNA-binding domain"/>
    <property type="match status" value="1"/>
</dbReference>
<dbReference type="PROSITE" id="PS00463">
    <property type="entry name" value="ZN2_CY6_FUNGAL_1"/>
    <property type="match status" value="1"/>
</dbReference>
<dbReference type="Proteomes" id="UP000182235">
    <property type="component" value="Unassembled WGS sequence"/>
</dbReference>
<dbReference type="GO" id="GO:0000981">
    <property type="term" value="F:DNA-binding transcription factor activity, RNA polymerase II-specific"/>
    <property type="evidence" value="ECO:0007669"/>
    <property type="project" value="InterPro"/>
</dbReference>
<dbReference type="STRING" id="1447872.A0A1J9QSQ1"/>
<keyword evidence="3" id="KW-0804">Transcription</keyword>
<name>A0A1J9QSQ1_9EURO</name>
<dbReference type="Gene3D" id="4.10.240.10">
    <property type="entry name" value="Zn(2)-C6 fungal-type DNA-binding domain"/>
    <property type="match status" value="1"/>
</dbReference>
<accession>A0A1J9QSQ1</accession>
<dbReference type="OrthoDB" id="5295362at2759"/>
<dbReference type="Pfam" id="PF00172">
    <property type="entry name" value="Zn_clus"/>
    <property type="match status" value="1"/>
</dbReference>
<organism evidence="7 8">
    <name type="scientific">Emergomyces pasteurianus Ep9510</name>
    <dbReference type="NCBI Taxonomy" id="1447872"/>
    <lineage>
        <taxon>Eukaryota</taxon>
        <taxon>Fungi</taxon>
        <taxon>Dikarya</taxon>
        <taxon>Ascomycota</taxon>
        <taxon>Pezizomycotina</taxon>
        <taxon>Eurotiomycetes</taxon>
        <taxon>Eurotiomycetidae</taxon>
        <taxon>Onygenales</taxon>
        <taxon>Ajellomycetaceae</taxon>
        <taxon>Emergomyces</taxon>
    </lineage>
</organism>
<dbReference type="InterPro" id="IPR001138">
    <property type="entry name" value="Zn2Cys6_DnaBD"/>
</dbReference>
<evidence type="ECO:0000256" key="3">
    <source>
        <dbReference type="ARBA" id="ARBA00023163"/>
    </source>
</evidence>
<proteinExistence type="predicted"/>
<evidence type="ECO:0000256" key="5">
    <source>
        <dbReference type="SAM" id="MobiDB-lite"/>
    </source>
</evidence>
<dbReference type="GO" id="GO:0008270">
    <property type="term" value="F:zinc ion binding"/>
    <property type="evidence" value="ECO:0007669"/>
    <property type="project" value="InterPro"/>
</dbReference>
<dbReference type="PROSITE" id="PS50048">
    <property type="entry name" value="ZN2_CY6_FUNGAL_2"/>
    <property type="match status" value="1"/>
</dbReference>
<evidence type="ECO:0000259" key="6">
    <source>
        <dbReference type="PROSITE" id="PS50048"/>
    </source>
</evidence>
<keyword evidence="8" id="KW-1185">Reference proteome</keyword>
<protein>
    <recommendedName>
        <fullName evidence="6">Zn(2)-C6 fungal-type domain-containing protein</fullName>
    </recommendedName>
</protein>
<evidence type="ECO:0000256" key="1">
    <source>
        <dbReference type="ARBA" id="ARBA00023015"/>
    </source>
</evidence>
<keyword evidence="1" id="KW-0805">Transcription regulation</keyword>
<feature type="region of interest" description="Disordered" evidence="5">
    <location>
        <begin position="69"/>
        <end position="94"/>
    </location>
</feature>
<comment type="caution">
    <text evidence="7">The sequence shown here is derived from an EMBL/GenBank/DDBJ whole genome shotgun (WGS) entry which is preliminary data.</text>
</comment>
<dbReference type="PRINTS" id="PR00755">
    <property type="entry name" value="AFLATOXINBRP"/>
</dbReference>
<dbReference type="SMART" id="SM00066">
    <property type="entry name" value="GAL4"/>
    <property type="match status" value="1"/>
</dbReference>
<feature type="domain" description="Zn(2)-C6 fungal-type" evidence="6">
    <location>
        <begin position="17"/>
        <end position="47"/>
    </location>
</feature>
<keyword evidence="2" id="KW-0238">DNA-binding</keyword>